<keyword evidence="2" id="KW-1185">Reference proteome</keyword>
<evidence type="ECO:0000313" key="2">
    <source>
        <dbReference type="Proteomes" id="UP001160148"/>
    </source>
</evidence>
<sequence length="97" mass="11807">MSFPRPLHRLRLAGRCSLFFSSRGIENPLKADVSLCSVYNIVKRKKAKTKIPKKIWFLGQRIMILLLFETFRMRDCIIHYVMRQDYNSCRRRRRRHH</sequence>
<comment type="caution">
    <text evidence="1">The sequence shown here is derived from an EMBL/GenBank/DDBJ whole genome shotgun (WGS) entry which is preliminary data.</text>
</comment>
<dbReference type="Proteomes" id="UP001160148">
    <property type="component" value="Unassembled WGS sequence"/>
</dbReference>
<name>A0AAV0W327_9HEMI</name>
<gene>
    <name evidence="1" type="ORF">MEUPH1_LOCUS6708</name>
</gene>
<reference evidence="1 2" key="1">
    <citation type="submission" date="2023-01" db="EMBL/GenBank/DDBJ databases">
        <authorList>
            <person name="Whitehead M."/>
        </authorList>
    </citation>
    <scope>NUCLEOTIDE SEQUENCE [LARGE SCALE GENOMIC DNA]</scope>
</reference>
<proteinExistence type="predicted"/>
<evidence type="ECO:0000313" key="1">
    <source>
        <dbReference type="EMBL" id="CAI6350221.1"/>
    </source>
</evidence>
<accession>A0AAV0W327</accession>
<protein>
    <submittedName>
        <fullName evidence="1">Uncharacterized protein</fullName>
    </submittedName>
</protein>
<dbReference type="AlphaFoldDB" id="A0AAV0W327"/>
<organism evidence="1 2">
    <name type="scientific">Macrosiphum euphorbiae</name>
    <name type="common">potato aphid</name>
    <dbReference type="NCBI Taxonomy" id="13131"/>
    <lineage>
        <taxon>Eukaryota</taxon>
        <taxon>Metazoa</taxon>
        <taxon>Ecdysozoa</taxon>
        <taxon>Arthropoda</taxon>
        <taxon>Hexapoda</taxon>
        <taxon>Insecta</taxon>
        <taxon>Pterygota</taxon>
        <taxon>Neoptera</taxon>
        <taxon>Paraneoptera</taxon>
        <taxon>Hemiptera</taxon>
        <taxon>Sternorrhyncha</taxon>
        <taxon>Aphidomorpha</taxon>
        <taxon>Aphidoidea</taxon>
        <taxon>Aphididae</taxon>
        <taxon>Macrosiphini</taxon>
        <taxon>Macrosiphum</taxon>
    </lineage>
</organism>
<dbReference type="EMBL" id="CARXXK010000001">
    <property type="protein sequence ID" value="CAI6350221.1"/>
    <property type="molecule type" value="Genomic_DNA"/>
</dbReference>